<evidence type="ECO:0000256" key="1">
    <source>
        <dbReference type="SAM" id="MobiDB-lite"/>
    </source>
</evidence>
<keyword evidence="3" id="KW-1185">Reference proteome</keyword>
<feature type="compositionally biased region" description="Polar residues" evidence="1">
    <location>
        <begin position="162"/>
        <end position="176"/>
    </location>
</feature>
<name>A0A428RN46_9HYPO</name>
<gene>
    <name evidence="2" type="ORF">CDV31_017239</name>
</gene>
<sequence>MHSSLKPTATIKAQSALTEADFERLTESCFVAAYPPQNQNTNIACPGPKKEISHIINHAIQHHGLSRGGEHERRGRRYITVCRSDRQLPSSATDCPKCRKVQTWEDGDFEDGEHAGNAICLRCWRSFTKRELNAHLKGPPCSYNAEQPKARKVMILYTTFCSDSKPPTQPPRQASPGQLRKRKRTLEPPPLCNVSSPVTTTPVTLTIQRNEDLAWPFSLKKMKIYFILHPHDGS</sequence>
<evidence type="ECO:0000313" key="2">
    <source>
        <dbReference type="EMBL" id="RSL78941.1"/>
    </source>
</evidence>
<proteinExistence type="predicted"/>
<protein>
    <submittedName>
        <fullName evidence="2">Uncharacterized protein</fullName>
    </submittedName>
</protein>
<reference evidence="2 3" key="1">
    <citation type="submission" date="2017-06" db="EMBL/GenBank/DDBJ databases">
        <title>Cmopartive genomic analysis of Ambrosia Fusariam Clade fungi.</title>
        <authorList>
            <person name="Stajich J.E."/>
            <person name="Carrillo J."/>
            <person name="Kijimoto T."/>
            <person name="Eskalen A."/>
            <person name="O'Donnell K."/>
            <person name="Kasson M."/>
        </authorList>
    </citation>
    <scope>NUCLEOTIDE SEQUENCE [LARGE SCALE GENOMIC DNA]</scope>
    <source>
        <strain evidence="2 3">NRRL 20438</strain>
    </source>
</reference>
<evidence type="ECO:0000313" key="3">
    <source>
        <dbReference type="Proteomes" id="UP000288429"/>
    </source>
</evidence>
<feature type="region of interest" description="Disordered" evidence="1">
    <location>
        <begin position="162"/>
        <end position="195"/>
    </location>
</feature>
<comment type="caution">
    <text evidence="2">The sequence shown here is derived from an EMBL/GenBank/DDBJ whole genome shotgun (WGS) entry which is preliminary data.</text>
</comment>
<dbReference type="EMBL" id="NIZV01000947">
    <property type="protein sequence ID" value="RSL78941.1"/>
    <property type="molecule type" value="Genomic_DNA"/>
</dbReference>
<dbReference type="Proteomes" id="UP000288429">
    <property type="component" value="Unassembled WGS sequence"/>
</dbReference>
<dbReference type="AlphaFoldDB" id="A0A428RN46"/>
<organism evidence="2 3">
    <name type="scientific">Fusarium ambrosium</name>
    <dbReference type="NCBI Taxonomy" id="131363"/>
    <lineage>
        <taxon>Eukaryota</taxon>
        <taxon>Fungi</taxon>
        <taxon>Dikarya</taxon>
        <taxon>Ascomycota</taxon>
        <taxon>Pezizomycotina</taxon>
        <taxon>Sordariomycetes</taxon>
        <taxon>Hypocreomycetidae</taxon>
        <taxon>Hypocreales</taxon>
        <taxon>Nectriaceae</taxon>
        <taxon>Fusarium</taxon>
        <taxon>Fusarium solani species complex</taxon>
    </lineage>
</organism>
<accession>A0A428RN46</accession>